<dbReference type="Proteomes" id="UP000886939">
    <property type="component" value="Unassembled WGS sequence"/>
</dbReference>
<dbReference type="AlphaFoldDB" id="A0AAV4YQ58"/>
<comment type="caution">
    <text evidence="1">The sequence shown here is derived from an EMBL/GenBank/DDBJ whole genome shotgun (WGS) entry which is preliminary data.</text>
</comment>
<evidence type="ECO:0000313" key="2">
    <source>
        <dbReference type="Proteomes" id="UP000886939"/>
    </source>
</evidence>
<proteinExistence type="predicted"/>
<dbReference type="PANTHER" id="PTHR40036:SF1">
    <property type="entry name" value="MACROCIN O-METHYLTRANSFERASE"/>
    <property type="match status" value="1"/>
</dbReference>
<name>A0AAV4YQ58_AERCA</name>
<evidence type="ECO:0008006" key="3">
    <source>
        <dbReference type="Google" id="ProtNLM"/>
    </source>
</evidence>
<evidence type="ECO:0000313" key="1">
    <source>
        <dbReference type="EMBL" id="GJA43089.1"/>
    </source>
</evidence>
<protein>
    <recommendedName>
        <fullName evidence="3">Crotonobetainyl-CoA--carnitine CoA-transferase</fullName>
    </recommendedName>
</protein>
<dbReference type="RefSeq" id="WP_223917165.1">
    <property type="nucleotide sequence ID" value="NZ_AP026370.1"/>
</dbReference>
<dbReference type="Gene3D" id="3.40.50.150">
    <property type="entry name" value="Vaccinia Virus protein VP39"/>
    <property type="match status" value="1"/>
</dbReference>
<accession>A0AAV4YQ58</accession>
<dbReference type="EMBL" id="BPNI01000125">
    <property type="protein sequence ID" value="GJA43089.1"/>
    <property type="molecule type" value="Genomic_DNA"/>
</dbReference>
<gene>
    <name evidence="1" type="ORF">KAM343_38850</name>
</gene>
<dbReference type="InterPro" id="IPR008884">
    <property type="entry name" value="TylF_MeTrfase"/>
</dbReference>
<dbReference type="Pfam" id="PF05711">
    <property type="entry name" value="TylF"/>
    <property type="match status" value="1"/>
</dbReference>
<dbReference type="PANTHER" id="PTHR40036">
    <property type="entry name" value="MACROCIN O-METHYLTRANSFERASE"/>
    <property type="match status" value="1"/>
</dbReference>
<sequence>MASNDMNDKLSLQSRDGELVYTSNEKSNNTQQLKTLVQQLSPLFGEAWHRHNLVSLRVDSVARVLYYAELYKKIVDVPGVICEFGVHWGAGMSLLINMRSIFEPFNQSRVVHGFDTFDGFPSVDVKDGAYANAGDYKSTEKYEDKLAQLLKLHESFAPMNDLVKHRLIKGDASVTIDKWLDDNPHAIISMAIFDMDLYKPTKDVLEKIVPRLTRGSLLVFDELNCEFFPGETRALDEVLGLNNLRLYRTPLQSHCAWAVYGE</sequence>
<organism evidence="1 2">
    <name type="scientific">Aeromonas caviae</name>
    <name type="common">Aeromonas punctata</name>
    <dbReference type="NCBI Taxonomy" id="648"/>
    <lineage>
        <taxon>Bacteria</taxon>
        <taxon>Pseudomonadati</taxon>
        <taxon>Pseudomonadota</taxon>
        <taxon>Gammaproteobacteria</taxon>
        <taxon>Aeromonadales</taxon>
        <taxon>Aeromonadaceae</taxon>
        <taxon>Aeromonas</taxon>
    </lineage>
</organism>
<dbReference type="InterPro" id="IPR029063">
    <property type="entry name" value="SAM-dependent_MTases_sf"/>
</dbReference>
<reference evidence="1" key="1">
    <citation type="submission" date="2021-07" db="EMBL/GenBank/DDBJ databases">
        <title>Draft genome sequence of carbapenem-resistant Aeromonas spp. in Japan.</title>
        <authorList>
            <person name="Maehana S."/>
            <person name="Suzuki M."/>
            <person name="Kitasato H."/>
        </authorList>
    </citation>
    <scope>NUCLEOTIDE SEQUENCE</scope>
    <source>
        <strain evidence="1">KAM343</strain>
    </source>
</reference>